<feature type="compositionally biased region" description="Polar residues" evidence="3">
    <location>
        <begin position="360"/>
        <end position="380"/>
    </location>
</feature>
<dbReference type="GO" id="GO:0006979">
    <property type="term" value="P:response to oxidative stress"/>
    <property type="evidence" value="ECO:0007669"/>
    <property type="project" value="TreeGrafter"/>
</dbReference>
<sequence>MSALGKVRIGHKAPDFHCEAVVRGVIEDVTLSTYIHPTIKPGTAKPDLPWLILLFIPAAFSFVCPTEVLAFQNCLDEFKDRNCSVVFISVDTKHSLWHWQNVPRQYGGLGQIDIPLLSDANHRLSREYGVLIEDEGVSLRGMFIIDGEGIVQQITLNNLTVGRSVLEALRLLEAFQAVAKHGVLCPIDWKPSGDAADTLNTISNTLAESYDERLANLQKEFEGVLITDLDAKHKTGDTPETDPQSSTATKNPEDVSTTSESANVHPTRSHSNSQPPTIQEVTCERPKLMSPNANSHNDCLPHLPSSTNSYDSMRSVSNSSSTVVTPSIAMPSLDERKQSDSTARHSRGTSSSRRRKALDSPQTGSLFSQPAPSIFQSLLRTMSSTSTSTTDTSSGYSSAPPTPGPLSRRRSTNSTLSAARLKMHNTYESRTGSHVVLEFADPTLSPHGSPLPFPLSRSSSWQGPDRQPRSSSVARSSWGRTGTDGAKDVQGNPPSQTRLQATFETLKKFGQGLGTPRADYSPRKTEGARNGGEAGKDGEDGRMPGYFDVVVDEADER</sequence>
<feature type="compositionally biased region" description="Polar residues" evidence="3">
    <location>
        <begin position="492"/>
        <end position="503"/>
    </location>
</feature>
<dbReference type="EMBL" id="JAGMVJ010000034">
    <property type="protein sequence ID" value="KAH7067777.1"/>
    <property type="molecule type" value="Genomic_DNA"/>
</dbReference>
<dbReference type="InterPro" id="IPR019479">
    <property type="entry name" value="Peroxiredoxin_C"/>
</dbReference>
<dbReference type="PANTHER" id="PTHR10681">
    <property type="entry name" value="THIOREDOXIN PEROXIDASE"/>
    <property type="match status" value="1"/>
</dbReference>
<feature type="compositionally biased region" description="Polar residues" evidence="3">
    <location>
        <begin position="241"/>
        <end position="280"/>
    </location>
</feature>
<evidence type="ECO:0000256" key="3">
    <source>
        <dbReference type="SAM" id="MobiDB-lite"/>
    </source>
</evidence>
<feature type="compositionally biased region" description="Low complexity" evidence="3">
    <location>
        <begin position="309"/>
        <end position="327"/>
    </location>
</feature>
<evidence type="ECO:0000313" key="5">
    <source>
        <dbReference type="EMBL" id="KAH7067777.1"/>
    </source>
</evidence>
<name>A0A8K0VS22_9PLEO</name>
<feature type="region of interest" description="Disordered" evidence="3">
    <location>
        <begin position="448"/>
        <end position="546"/>
    </location>
</feature>
<dbReference type="GO" id="GO:0005829">
    <property type="term" value="C:cytosol"/>
    <property type="evidence" value="ECO:0007669"/>
    <property type="project" value="TreeGrafter"/>
</dbReference>
<gene>
    <name evidence="5" type="ORF">FB567DRAFT_615844</name>
</gene>
<dbReference type="InterPro" id="IPR036249">
    <property type="entry name" value="Thioredoxin-like_sf"/>
</dbReference>
<dbReference type="GO" id="GO:0042744">
    <property type="term" value="P:hydrogen peroxide catabolic process"/>
    <property type="evidence" value="ECO:0007669"/>
    <property type="project" value="TreeGrafter"/>
</dbReference>
<dbReference type="Gene3D" id="3.40.30.10">
    <property type="entry name" value="Glutaredoxin"/>
    <property type="match status" value="1"/>
</dbReference>
<evidence type="ECO:0000256" key="1">
    <source>
        <dbReference type="ARBA" id="ARBA00009796"/>
    </source>
</evidence>
<keyword evidence="2" id="KW-0560">Oxidoreductase</keyword>
<dbReference type="SUPFAM" id="SSF52833">
    <property type="entry name" value="Thioredoxin-like"/>
    <property type="match status" value="1"/>
</dbReference>
<dbReference type="Pfam" id="PF10417">
    <property type="entry name" value="1-cysPrx_C"/>
    <property type="match status" value="1"/>
</dbReference>
<dbReference type="GO" id="GO:0045454">
    <property type="term" value="P:cell redox homeostasis"/>
    <property type="evidence" value="ECO:0007669"/>
    <property type="project" value="TreeGrafter"/>
</dbReference>
<feature type="compositionally biased region" description="Basic residues" evidence="3">
    <location>
        <begin position="344"/>
        <end position="356"/>
    </location>
</feature>
<protein>
    <submittedName>
        <fullName evidence="5">Thioredoxin-like protein</fullName>
    </submittedName>
</protein>
<feature type="compositionally biased region" description="Polar residues" evidence="3">
    <location>
        <begin position="469"/>
        <end position="480"/>
    </location>
</feature>
<evidence type="ECO:0000259" key="4">
    <source>
        <dbReference type="PROSITE" id="PS51352"/>
    </source>
</evidence>
<dbReference type="CDD" id="cd03015">
    <property type="entry name" value="PRX_Typ2cys"/>
    <property type="match status" value="1"/>
</dbReference>
<comment type="caution">
    <text evidence="5">The sequence shown here is derived from an EMBL/GenBank/DDBJ whole genome shotgun (WGS) entry which is preliminary data.</text>
</comment>
<dbReference type="InterPro" id="IPR050217">
    <property type="entry name" value="Peroxiredoxin"/>
</dbReference>
<evidence type="ECO:0000256" key="2">
    <source>
        <dbReference type="ARBA" id="ARBA00023002"/>
    </source>
</evidence>
<dbReference type="InterPro" id="IPR000866">
    <property type="entry name" value="AhpC/TSA"/>
</dbReference>
<dbReference type="GO" id="GO:0008379">
    <property type="term" value="F:thioredoxin peroxidase activity"/>
    <property type="evidence" value="ECO:0007669"/>
    <property type="project" value="TreeGrafter"/>
</dbReference>
<dbReference type="PROSITE" id="PS51352">
    <property type="entry name" value="THIOREDOXIN_2"/>
    <property type="match status" value="1"/>
</dbReference>
<dbReference type="Pfam" id="PF00578">
    <property type="entry name" value="AhpC-TSA"/>
    <property type="match status" value="1"/>
</dbReference>
<dbReference type="OrthoDB" id="185659at2759"/>
<dbReference type="InterPro" id="IPR013766">
    <property type="entry name" value="Thioredoxin_domain"/>
</dbReference>
<comment type="similarity">
    <text evidence="1">Belongs to the peroxiredoxin family. AhpC/Prx1 subfamily.</text>
</comment>
<feature type="compositionally biased region" description="Low complexity" evidence="3">
    <location>
        <begin position="381"/>
        <end position="398"/>
    </location>
</feature>
<organism evidence="5 6">
    <name type="scientific">Paraphoma chrysanthemicola</name>
    <dbReference type="NCBI Taxonomy" id="798071"/>
    <lineage>
        <taxon>Eukaryota</taxon>
        <taxon>Fungi</taxon>
        <taxon>Dikarya</taxon>
        <taxon>Ascomycota</taxon>
        <taxon>Pezizomycotina</taxon>
        <taxon>Dothideomycetes</taxon>
        <taxon>Pleosporomycetidae</taxon>
        <taxon>Pleosporales</taxon>
        <taxon>Pleosporineae</taxon>
        <taxon>Phaeosphaeriaceae</taxon>
        <taxon>Paraphoma</taxon>
    </lineage>
</organism>
<feature type="region of interest" description="Disordered" evidence="3">
    <location>
        <begin position="230"/>
        <end position="413"/>
    </location>
</feature>
<dbReference type="Proteomes" id="UP000813461">
    <property type="component" value="Unassembled WGS sequence"/>
</dbReference>
<dbReference type="GO" id="GO:0033554">
    <property type="term" value="P:cellular response to stress"/>
    <property type="evidence" value="ECO:0007669"/>
    <property type="project" value="TreeGrafter"/>
</dbReference>
<dbReference type="AlphaFoldDB" id="A0A8K0VS22"/>
<accession>A0A8K0VS22</accession>
<evidence type="ECO:0000313" key="6">
    <source>
        <dbReference type="Proteomes" id="UP000813461"/>
    </source>
</evidence>
<feature type="domain" description="Thioredoxin" evidence="4">
    <location>
        <begin position="7"/>
        <end position="177"/>
    </location>
</feature>
<proteinExistence type="inferred from homology"/>
<keyword evidence="6" id="KW-1185">Reference proteome</keyword>
<reference evidence="5" key="1">
    <citation type="journal article" date="2021" name="Nat. Commun.">
        <title>Genetic determinants of endophytism in the Arabidopsis root mycobiome.</title>
        <authorList>
            <person name="Mesny F."/>
            <person name="Miyauchi S."/>
            <person name="Thiergart T."/>
            <person name="Pickel B."/>
            <person name="Atanasova L."/>
            <person name="Karlsson M."/>
            <person name="Huettel B."/>
            <person name="Barry K.W."/>
            <person name="Haridas S."/>
            <person name="Chen C."/>
            <person name="Bauer D."/>
            <person name="Andreopoulos W."/>
            <person name="Pangilinan J."/>
            <person name="LaButti K."/>
            <person name="Riley R."/>
            <person name="Lipzen A."/>
            <person name="Clum A."/>
            <person name="Drula E."/>
            <person name="Henrissat B."/>
            <person name="Kohler A."/>
            <person name="Grigoriev I.V."/>
            <person name="Martin F.M."/>
            <person name="Hacquard S."/>
        </authorList>
    </citation>
    <scope>NUCLEOTIDE SEQUENCE</scope>
    <source>
        <strain evidence="5">MPI-SDFR-AT-0120</strain>
    </source>
</reference>
<feature type="compositionally biased region" description="Basic and acidic residues" evidence="3">
    <location>
        <begin position="333"/>
        <end position="343"/>
    </location>
</feature>
<dbReference type="PANTHER" id="PTHR10681:SF128">
    <property type="entry name" value="THIOREDOXIN-DEPENDENT PEROXIDE REDUCTASE, MITOCHONDRIAL"/>
    <property type="match status" value="1"/>
</dbReference>